<dbReference type="AlphaFoldDB" id="A0A3M7P2S6"/>
<evidence type="ECO:0000313" key="1">
    <source>
        <dbReference type="EMBL" id="RMZ93411.1"/>
    </source>
</evidence>
<sequence>MSTKKSIALAANFGQLMASLHKDSTDSDLTSRNSSSKSLDSPIMLVDVEGPPNSFATRSIISFLSSVWSKNLELTKSILPFMQKFNSKNHKNKILQAEN</sequence>
<proteinExistence type="predicted"/>
<reference evidence="1 2" key="1">
    <citation type="journal article" date="2018" name="Sci. Rep.">
        <title>Genomic signatures of local adaptation to the degree of environmental predictability in rotifers.</title>
        <authorList>
            <person name="Franch-Gras L."/>
            <person name="Hahn C."/>
            <person name="Garcia-Roger E.M."/>
            <person name="Carmona M.J."/>
            <person name="Serra M."/>
            <person name="Gomez A."/>
        </authorList>
    </citation>
    <scope>NUCLEOTIDE SEQUENCE [LARGE SCALE GENOMIC DNA]</scope>
    <source>
        <strain evidence="1">HYR1</strain>
    </source>
</reference>
<accession>A0A3M7P2S6</accession>
<protein>
    <submittedName>
        <fullName evidence="1">Uncharacterized protein</fullName>
    </submittedName>
</protein>
<gene>
    <name evidence="1" type="ORF">BpHYR1_010744</name>
</gene>
<name>A0A3M7P2S6_BRAPC</name>
<organism evidence="1 2">
    <name type="scientific">Brachionus plicatilis</name>
    <name type="common">Marine rotifer</name>
    <name type="synonym">Brachionus muelleri</name>
    <dbReference type="NCBI Taxonomy" id="10195"/>
    <lineage>
        <taxon>Eukaryota</taxon>
        <taxon>Metazoa</taxon>
        <taxon>Spiralia</taxon>
        <taxon>Gnathifera</taxon>
        <taxon>Rotifera</taxon>
        <taxon>Eurotatoria</taxon>
        <taxon>Monogononta</taxon>
        <taxon>Pseudotrocha</taxon>
        <taxon>Ploima</taxon>
        <taxon>Brachionidae</taxon>
        <taxon>Brachionus</taxon>
    </lineage>
</organism>
<dbReference type="EMBL" id="REGN01013835">
    <property type="protein sequence ID" value="RMZ93411.1"/>
    <property type="molecule type" value="Genomic_DNA"/>
</dbReference>
<dbReference type="Proteomes" id="UP000276133">
    <property type="component" value="Unassembled WGS sequence"/>
</dbReference>
<evidence type="ECO:0000313" key="2">
    <source>
        <dbReference type="Proteomes" id="UP000276133"/>
    </source>
</evidence>
<comment type="caution">
    <text evidence="1">The sequence shown here is derived from an EMBL/GenBank/DDBJ whole genome shotgun (WGS) entry which is preliminary data.</text>
</comment>
<keyword evidence="2" id="KW-1185">Reference proteome</keyword>